<reference evidence="1" key="2">
    <citation type="submission" date="2015-03" db="EMBL/GenBank/DDBJ databases">
        <authorList>
            <person name="Chow C.-E.T."/>
            <person name="Winget D.M."/>
            <person name="White R.A.III."/>
            <person name="Hallam S.J."/>
            <person name="Suttle C.A."/>
        </authorList>
    </citation>
    <scope>NUCLEOTIDE SEQUENCE</scope>
    <source>
        <strain evidence="1">Anoxic3_1</strain>
    </source>
</reference>
<organism evidence="1">
    <name type="scientific">uncultured marine virus</name>
    <dbReference type="NCBI Taxonomy" id="186617"/>
    <lineage>
        <taxon>Viruses</taxon>
        <taxon>environmental samples</taxon>
    </lineage>
</organism>
<evidence type="ECO:0000313" key="1">
    <source>
        <dbReference type="EMBL" id="AKH45978.1"/>
    </source>
</evidence>
<proteinExistence type="predicted"/>
<sequence>MRTHCFCAVNRVFPQPHLLRLFVEGRVNLLQGQGHLLFVGEFLEEIGARIIVPVRLLLRHLKQLFCRFLQPEVLRRTVVAIQLFRHFGIRVEASSTNASGQVPHALSDRAVKVCLAHAHLPLDAMKSPLRKVGHEVKAVLNRAGERRIVPRHEIVEGRSVAHRRLRLEHVSHSRPFARHLGVGIHLRLQFWVLDQPNHFRGCRRQFQRRTVHSAHHRQDRVCVLEILGGWTLAYGILLARLLRNGILWGWFLWHYLNRPSMCVFGRFNCMPR</sequence>
<protein>
    <submittedName>
        <fullName evidence="1">Uncharacterized protein</fullName>
    </submittedName>
</protein>
<name>A0A0F7L3B0_9VIRU</name>
<accession>A0A0F7L3B0</accession>
<reference evidence="1" key="1">
    <citation type="journal article" date="2015" name="Front. Microbiol.">
        <title>Combining genomic sequencing methods to explore viral diversity and reveal potential virus-host interactions.</title>
        <authorList>
            <person name="Chow C.E."/>
            <person name="Winget D.M."/>
            <person name="White R.A.III."/>
            <person name="Hallam S.J."/>
            <person name="Suttle C.A."/>
        </authorList>
    </citation>
    <scope>NUCLEOTIDE SEQUENCE</scope>
    <source>
        <strain evidence="1">Anoxic3_1</strain>
    </source>
</reference>
<dbReference type="EMBL" id="KR029577">
    <property type="protein sequence ID" value="AKH45978.1"/>
    <property type="molecule type" value="Genomic_DNA"/>
</dbReference>